<accession>Q9MYP5</accession>
<dbReference type="AlphaFoldDB" id="Q9MYP5"/>
<dbReference type="EMBL" id="AB046033">
    <property type="protein sequence ID" value="BAB01615.1"/>
    <property type="molecule type" value="mRNA"/>
</dbReference>
<proteinExistence type="evidence at transcript level"/>
<sequence>MMESQPHEKLKKSTAGKELVSAKALGHVEGWKEGQWSWILETEGQLGG</sequence>
<name>Q9MYP5_MACFA</name>
<dbReference type="EMBL" id="AB046055">
    <property type="protein sequence ID" value="BAB01637.1"/>
    <property type="molecule type" value="mRNA"/>
</dbReference>
<reference evidence="1" key="1">
    <citation type="submission" date="2000-07" db="EMBL/GenBank/DDBJ databases">
        <title>Isolation of full-length cDNA clones from macaque brain cDNA libraries.</title>
        <authorList>
            <person name="Osada N."/>
            <person name="Hida M."/>
            <person name="Kusuda J."/>
            <person name="Tanuma R."/>
            <person name="Iseki K."/>
            <person name="Hirai M."/>
            <person name="Terao K."/>
            <person name="Suzuki Y."/>
            <person name="Sugano S."/>
            <person name="Hashimoto K."/>
        </authorList>
    </citation>
    <scope>NUCLEOTIDE SEQUENCE</scope>
</reference>
<organism evidence="1">
    <name type="scientific">Macaca fascicularis</name>
    <name type="common">Crab-eating macaque</name>
    <name type="synonym">Cynomolgus monkey</name>
    <dbReference type="NCBI Taxonomy" id="9541"/>
    <lineage>
        <taxon>Eukaryota</taxon>
        <taxon>Metazoa</taxon>
        <taxon>Chordata</taxon>
        <taxon>Craniata</taxon>
        <taxon>Vertebrata</taxon>
        <taxon>Euteleostomi</taxon>
        <taxon>Mammalia</taxon>
        <taxon>Eutheria</taxon>
        <taxon>Euarchontoglires</taxon>
        <taxon>Primates</taxon>
        <taxon>Haplorrhini</taxon>
        <taxon>Catarrhini</taxon>
        <taxon>Cercopithecidae</taxon>
        <taxon>Cercopithecinae</taxon>
        <taxon>Macaca</taxon>
    </lineage>
</organism>
<protein>
    <submittedName>
        <fullName evidence="1">Unnamed protein product</fullName>
    </submittedName>
</protein>
<evidence type="ECO:0000313" key="1">
    <source>
        <dbReference type="EMBL" id="BAB01637.1"/>
    </source>
</evidence>